<proteinExistence type="predicted"/>
<evidence type="ECO:0000313" key="2">
    <source>
        <dbReference type="EMBL" id="SDU17924.1"/>
    </source>
</evidence>
<dbReference type="Proteomes" id="UP000182977">
    <property type="component" value="Chromosome I"/>
</dbReference>
<organism evidence="2 3">
    <name type="scientific">Jiangella alkaliphila</name>
    <dbReference type="NCBI Taxonomy" id="419479"/>
    <lineage>
        <taxon>Bacteria</taxon>
        <taxon>Bacillati</taxon>
        <taxon>Actinomycetota</taxon>
        <taxon>Actinomycetes</taxon>
        <taxon>Jiangellales</taxon>
        <taxon>Jiangellaceae</taxon>
        <taxon>Jiangella</taxon>
    </lineage>
</organism>
<dbReference type="RefSeq" id="WP_152690543.1">
    <property type="nucleotide sequence ID" value="NZ_KQ061219.1"/>
</dbReference>
<keyword evidence="3" id="KW-1185">Reference proteome</keyword>
<dbReference type="EMBL" id="LT629791">
    <property type="protein sequence ID" value="SDU17924.1"/>
    <property type="molecule type" value="Genomic_DNA"/>
</dbReference>
<evidence type="ECO:0000256" key="1">
    <source>
        <dbReference type="SAM" id="MobiDB-lite"/>
    </source>
</evidence>
<sequence length="69" mass="7617">MATPSENGKYVRLEVDIWYDPSTKRVHVTSNDPDLPPEGIHTNLKPGTQADRNARALLTKFGKLPAEAS</sequence>
<protein>
    <submittedName>
        <fullName evidence="2">Uncharacterized protein</fullName>
    </submittedName>
</protein>
<dbReference type="AlphaFoldDB" id="A0A1H2GEH2"/>
<feature type="region of interest" description="Disordered" evidence="1">
    <location>
        <begin position="29"/>
        <end position="51"/>
    </location>
</feature>
<reference evidence="3" key="1">
    <citation type="submission" date="2016-10" db="EMBL/GenBank/DDBJ databases">
        <authorList>
            <person name="Varghese N."/>
            <person name="Submissions S."/>
        </authorList>
    </citation>
    <scope>NUCLEOTIDE SEQUENCE [LARGE SCALE GENOMIC DNA]</scope>
    <source>
        <strain evidence="3">DSM 45079</strain>
    </source>
</reference>
<accession>A0A1H2GEH2</accession>
<gene>
    <name evidence="2" type="ORF">SAMN04488563_0450</name>
</gene>
<evidence type="ECO:0000313" key="3">
    <source>
        <dbReference type="Proteomes" id="UP000182977"/>
    </source>
</evidence>
<name>A0A1H2GEH2_9ACTN</name>